<comment type="caution">
    <text evidence="2">The sequence shown here is derived from an EMBL/GenBank/DDBJ whole genome shotgun (WGS) entry which is preliminary data.</text>
</comment>
<accession>A0AA39SJU5</accession>
<dbReference type="PANTHER" id="PTHR45749">
    <property type="match status" value="1"/>
</dbReference>
<dbReference type="InterPro" id="IPR025398">
    <property type="entry name" value="DUF4371"/>
</dbReference>
<dbReference type="Pfam" id="PF14291">
    <property type="entry name" value="DUF4371"/>
    <property type="match status" value="1"/>
</dbReference>
<sequence>MEKYLKRPSTLEMGSYSKKHCVEINLGDLPADPGLRTRIWDYHPNVREQIRREYALKGPCQPREHNFRLLPCGDKLRQFNRAWFDRYSTWLEYSIKKEAVYCLCCYLFKPDNGKQGGGDSFVGEGFTNWKNQASLLEKHDNSTAHQQASRKCLDLMNQNQHIETTINKQTDKARIEYRTRLGASIDCSWFPLRQGLPFRGHDESEKSSNKGNFLELLHWLCGHNENVEAVTLKSAPENLKMIAPKIQRDIVSAISIEIINTIIRDIDDSLFSILVDESRDISSKEQMAIVLRYVDKNGSVIERFVGIEHVTDTFALSLKAAIDGFFFLDMD</sequence>
<reference evidence="2" key="2">
    <citation type="submission" date="2023-06" db="EMBL/GenBank/DDBJ databases">
        <authorList>
            <person name="Swenson N.G."/>
            <person name="Wegrzyn J.L."/>
            <person name="Mcevoy S.L."/>
        </authorList>
    </citation>
    <scope>NUCLEOTIDE SEQUENCE</scope>
    <source>
        <strain evidence="2">NS2018</strain>
        <tissue evidence="2">Leaf</tissue>
    </source>
</reference>
<organism evidence="2 3">
    <name type="scientific">Acer saccharum</name>
    <name type="common">Sugar maple</name>
    <dbReference type="NCBI Taxonomy" id="4024"/>
    <lineage>
        <taxon>Eukaryota</taxon>
        <taxon>Viridiplantae</taxon>
        <taxon>Streptophyta</taxon>
        <taxon>Embryophyta</taxon>
        <taxon>Tracheophyta</taxon>
        <taxon>Spermatophyta</taxon>
        <taxon>Magnoliopsida</taxon>
        <taxon>eudicotyledons</taxon>
        <taxon>Gunneridae</taxon>
        <taxon>Pentapetalae</taxon>
        <taxon>rosids</taxon>
        <taxon>malvids</taxon>
        <taxon>Sapindales</taxon>
        <taxon>Sapindaceae</taxon>
        <taxon>Hippocastanoideae</taxon>
        <taxon>Acereae</taxon>
        <taxon>Acer</taxon>
    </lineage>
</organism>
<protein>
    <recommendedName>
        <fullName evidence="1">TTF-type domain-containing protein</fullName>
    </recommendedName>
</protein>
<dbReference type="InterPro" id="IPR006580">
    <property type="entry name" value="Znf_TTF"/>
</dbReference>
<dbReference type="PANTHER" id="PTHR45749:SF36">
    <property type="entry name" value="ZINC FINGER MYM-TYPE PROTEIN 1-LIKE"/>
    <property type="match status" value="1"/>
</dbReference>
<proteinExistence type="predicted"/>
<dbReference type="SMART" id="SM00597">
    <property type="entry name" value="ZnF_TTF"/>
    <property type="match status" value="1"/>
</dbReference>
<dbReference type="Proteomes" id="UP001168877">
    <property type="component" value="Unassembled WGS sequence"/>
</dbReference>
<name>A0AA39SJU5_ACESA</name>
<reference evidence="2" key="1">
    <citation type="journal article" date="2022" name="Plant J.">
        <title>Strategies of tolerance reflected in two North American maple genomes.</title>
        <authorList>
            <person name="McEvoy S.L."/>
            <person name="Sezen U.U."/>
            <person name="Trouern-Trend A."/>
            <person name="McMahon S.M."/>
            <person name="Schaberg P.G."/>
            <person name="Yang J."/>
            <person name="Wegrzyn J.L."/>
            <person name="Swenson N.G."/>
        </authorList>
    </citation>
    <scope>NUCLEOTIDE SEQUENCE</scope>
    <source>
        <strain evidence="2">NS2018</strain>
    </source>
</reference>
<keyword evidence="3" id="KW-1185">Reference proteome</keyword>
<evidence type="ECO:0000259" key="1">
    <source>
        <dbReference type="SMART" id="SM00597"/>
    </source>
</evidence>
<dbReference type="AlphaFoldDB" id="A0AA39SJU5"/>
<evidence type="ECO:0000313" key="3">
    <source>
        <dbReference type="Proteomes" id="UP001168877"/>
    </source>
</evidence>
<dbReference type="EMBL" id="JAUESC010000003">
    <property type="protein sequence ID" value="KAK0599416.1"/>
    <property type="molecule type" value="Genomic_DNA"/>
</dbReference>
<gene>
    <name evidence="2" type="ORF">LWI29_005107</name>
</gene>
<evidence type="ECO:0000313" key="2">
    <source>
        <dbReference type="EMBL" id="KAK0599416.1"/>
    </source>
</evidence>
<feature type="domain" description="TTF-type" evidence="1">
    <location>
        <begin position="75"/>
        <end position="168"/>
    </location>
</feature>